<dbReference type="PROSITE" id="PS51011">
    <property type="entry name" value="ARID"/>
    <property type="match status" value="1"/>
</dbReference>
<dbReference type="Gene3D" id="1.10.150.60">
    <property type="entry name" value="ARID DNA-binding domain"/>
    <property type="match status" value="1"/>
</dbReference>
<dbReference type="PANTHER" id="PTHR46691:SF6">
    <property type="entry name" value="HIGH MOBILITY GROUP B PROTEIN 10-RELATED"/>
    <property type="match status" value="1"/>
</dbReference>
<feature type="domain" description="ARID" evidence="1">
    <location>
        <begin position="47"/>
        <end position="138"/>
    </location>
</feature>
<dbReference type="PANTHER" id="PTHR46691">
    <property type="entry name" value="HIGH MOBILITY GROUP B PROTEIN 9"/>
    <property type="match status" value="1"/>
</dbReference>
<dbReference type="Pfam" id="PF01388">
    <property type="entry name" value="ARID"/>
    <property type="match status" value="1"/>
</dbReference>
<accession>A0A834T453</accession>
<dbReference type="SUPFAM" id="SSF46774">
    <property type="entry name" value="ARID-like"/>
    <property type="match status" value="1"/>
</dbReference>
<dbReference type="CDD" id="cd16872">
    <property type="entry name" value="ARID_HMGB9-like"/>
    <property type="match status" value="1"/>
</dbReference>
<protein>
    <submittedName>
        <fullName evidence="2">High mobility group B protein 10-like</fullName>
    </submittedName>
</protein>
<organism evidence="2 3">
    <name type="scientific">Senna tora</name>
    <dbReference type="NCBI Taxonomy" id="362788"/>
    <lineage>
        <taxon>Eukaryota</taxon>
        <taxon>Viridiplantae</taxon>
        <taxon>Streptophyta</taxon>
        <taxon>Embryophyta</taxon>
        <taxon>Tracheophyta</taxon>
        <taxon>Spermatophyta</taxon>
        <taxon>Magnoliopsida</taxon>
        <taxon>eudicotyledons</taxon>
        <taxon>Gunneridae</taxon>
        <taxon>Pentapetalae</taxon>
        <taxon>rosids</taxon>
        <taxon>fabids</taxon>
        <taxon>Fabales</taxon>
        <taxon>Fabaceae</taxon>
        <taxon>Caesalpinioideae</taxon>
        <taxon>Cassia clade</taxon>
        <taxon>Senna</taxon>
    </lineage>
</organism>
<dbReference type="GO" id="GO:0003677">
    <property type="term" value="F:DNA binding"/>
    <property type="evidence" value="ECO:0007669"/>
    <property type="project" value="InterPro"/>
</dbReference>
<evidence type="ECO:0000313" key="3">
    <source>
        <dbReference type="Proteomes" id="UP000634136"/>
    </source>
</evidence>
<dbReference type="AlphaFoldDB" id="A0A834T453"/>
<comment type="caution">
    <text evidence="2">The sequence shown here is derived from an EMBL/GenBank/DDBJ whole genome shotgun (WGS) entry which is preliminary data.</text>
</comment>
<dbReference type="Proteomes" id="UP000634136">
    <property type="component" value="Unassembled WGS sequence"/>
</dbReference>
<dbReference type="InterPro" id="IPR045303">
    <property type="entry name" value="ARID_HMGB9-like"/>
</dbReference>
<dbReference type="InterPro" id="IPR036431">
    <property type="entry name" value="ARID_dom_sf"/>
</dbReference>
<gene>
    <name evidence="2" type="ORF">G2W53_028825</name>
</gene>
<reference evidence="2" key="1">
    <citation type="submission" date="2020-09" db="EMBL/GenBank/DDBJ databases">
        <title>Genome-Enabled Discovery of Anthraquinone Biosynthesis in Senna tora.</title>
        <authorList>
            <person name="Kang S.-H."/>
            <person name="Pandey R.P."/>
            <person name="Lee C.-M."/>
            <person name="Sim J.-S."/>
            <person name="Jeong J.-T."/>
            <person name="Choi B.-S."/>
            <person name="Jung M."/>
            <person name="Ginzburg D."/>
            <person name="Zhao K."/>
            <person name="Won S.Y."/>
            <person name="Oh T.-J."/>
            <person name="Yu Y."/>
            <person name="Kim N.-H."/>
            <person name="Lee O.R."/>
            <person name="Lee T.-H."/>
            <person name="Bashyal P."/>
            <person name="Kim T.-S."/>
            <person name="Lee W.-H."/>
            <person name="Kawkins C."/>
            <person name="Kim C.-K."/>
            <person name="Kim J.S."/>
            <person name="Ahn B.O."/>
            <person name="Rhee S.Y."/>
            <person name="Sohng J.K."/>
        </authorList>
    </citation>
    <scope>NUCLEOTIDE SEQUENCE</scope>
    <source>
        <tissue evidence="2">Leaf</tissue>
    </source>
</reference>
<keyword evidence="3" id="KW-1185">Reference proteome</keyword>
<dbReference type="EMBL" id="JAAIUW010000009">
    <property type="protein sequence ID" value="KAF7814856.1"/>
    <property type="molecule type" value="Genomic_DNA"/>
</dbReference>
<dbReference type="OrthoDB" id="338531at2759"/>
<dbReference type="InterPro" id="IPR001606">
    <property type="entry name" value="ARID_dom"/>
</dbReference>
<dbReference type="SMART" id="SM00501">
    <property type="entry name" value="BRIGHT"/>
    <property type="match status" value="1"/>
</dbReference>
<proteinExistence type="predicted"/>
<sequence>MSNPKRQREYDSPFGYTVSVSAASDGQSSIGTTKSYPPPNALYEDLAQRSDLFWENLQHFHNSLGSKFKVPTIGGKPLDLYHLFMEVTSRGGLEKVIGDRKWKEVITVFKFPDTITSASFVLRKYYQSLLYDFEQVYYFRKRAPSFSILDPVNNSLKEGTSVNDLPGQNDVAMISDGSRIYSNLNASPNHLEDRGMKVFMSVKQINSLHNDHVMLHNCKENLLNSDALSGALHRFPNTNDC</sequence>
<name>A0A834T453_9FABA</name>
<dbReference type="SMART" id="SM01014">
    <property type="entry name" value="ARID"/>
    <property type="match status" value="1"/>
</dbReference>
<evidence type="ECO:0000259" key="1">
    <source>
        <dbReference type="PROSITE" id="PS51011"/>
    </source>
</evidence>
<evidence type="ECO:0000313" key="2">
    <source>
        <dbReference type="EMBL" id="KAF7814856.1"/>
    </source>
</evidence>